<feature type="transmembrane region" description="Helical" evidence="1">
    <location>
        <begin position="128"/>
        <end position="147"/>
    </location>
</feature>
<evidence type="ECO:0000313" key="2">
    <source>
        <dbReference type="EMBL" id="AGK76071.1"/>
    </source>
</evidence>
<dbReference type="HOGENOM" id="CLU_054199_0_0_11"/>
<feature type="transmembrane region" description="Helical" evidence="1">
    <location>
        <begin position="82"/>
        <end position="108"/>
    </location>
</feature>
<reference evidence="2 3" key="1">
    <citation type="submission" date="2013-04" db="EMBL/GenBank/DDBJ databases">
        <title>Complete genome sequence of Streptomyces fulvissimus.</title>
        <authorList>
            <person name="Myronovskyi M."/>
            <person name="Tokovenko B."/>
            <person name="Manderscheid N."/>
            <person name="Petzke L."/>
            <person name="Luzhetskyy A."/>
        </authorList>
    </citation>
    <scope>NUCLEOTIDE SEQUENCE [LARGE SCALE GENOMIC DNA]</scope>
    <source>
        <strain evidence="2 3">DSM 40593</strain>
    </source>
</reference>
<dbReference type="eggNOG" id="ENOG5032A3K">
    <property type="taxonomic scope" value="Bacteria"/>
</dbReference>
<keyword evidence="1" id="KW-0472">Membrane</keyword>
<feature type="transmembrane region" description="Helical" evidence="1">
    <location>
        <begin position="206"/>
        <end position="225"/>
    </location>
</feature>
<dbReference type="Proteomes" id="UP000013304">
    <property type="component" value="Chromosome"/>
</dbReference>
<feature type="transmembrane region" description="Helical" evidence="1">
    <location>
        <begin position="12"/>
        <end position="38"/>
    </location>
</feature>
<gene>
    <name evidence="2" type="ORF">SFUL_1098</name>
</gene>
<dbReference type="KEGG" id="sfi:SFUL_1098"/>
<accession>N0CIW6</accession>
<protein>
    <submittedName>
        <fullName evidence="2">PAT1 domain containing protein</fullName>
    </submittedName>
</protein>
<feature type="transmembrane region" description="Helical" evidence="1">
    <location>
        <begin position="278"/>
        <end position="299"/>
    </location>
</feature>
<dbReference type="OrthoDB" id="3402897at2"/>
<name>N0CIW6_STRMI</name>
<dbReference type="EMBL" id="CP005080">
    <property type="protein sequence ID" value="AGK76071.1"/>
    <property type="molecule type" value="Genomic_DNA"/>
</dbReference>
<dbReference type="RefSeq" id="WP_015607450.1">
    <property type="nucleotide sequence ID" value="NC_021177.1"/>
</dbReference>
<dbReference type="AlphaFoldDB" id="N0CIW6"/>
<keyword evidence="1" id="KW-0812">Transmembrane</keyword>
<proteinExistence type="predicted"/>
<evidence type="ECO:0000313" key="3">
    <source>
        <dbReference type="Proteomes" id="UP000013304"/>
    </source>
</evidence>
<keyword evidence="1" id="KW-1133">Transmembrane helix</keyword>
<feature type="transmembrane region" description="Helical" evidence="1">
    <location>
        <begin position="168"/>
        <end position="186"/>
    </location>
</feature>
<feature type="transmembrane region" description="Helical" evidence="1">
    <location>
        <begin position="50"/>
        <end position="70"/>
    </location>
</feature>
<evidence type="ECO:0000256" key="1">
    <source>
        <dbReference type="SAM" id="Phobius"/>
    </source>
</evidence>
<feature type="transmembrane region" description="Helical" evidence="1">
    <location>
        <begin position="237"/>
        <end position="255"/>
    </location>
</feature>
<dbReference type="PATRIC" id="fig|1303692.3.peg.1114"/>
<sequence length="317" mass="33277">MERWDRIGRGAAYGAALALLPYLLIKVVWVVGSLVGTLPVGTGFGVAEWVVLNTVTVGMAGIGVALALALVRPWGMRIPGALVAFCAWVGSGLLVSILPFGVLSTLLGAGADSQDGGDEPVRPVWEGLLVQFSFLGMGLGLALAVPAHLRRRWPQAFTGRVGDAPRAAPPWAAVVGAAVGLVWLYWAAGGTVGIAHPTERTTHGYALGAVSGFWALAGSAAVWMIARARPARLPRRLPLVFGWVGSGSLFAWSGWKLPFTLYAALAEPAGFTPPESPGAAVILHLGAVASGAAMLRILVRERERDRLTESRHRPTPH</sequence>
<organism evidence="2 3">
    <name type="scientific">Streptomyces microflavus DSM 40593</name>
    <dbReference type="NCBI Taxonomy" id="1303692"/>
    <lineage>
        <taxon>Bacteria</taxon>
        <taxon>Bacillati</taxon>
        <taxon>Actinomycetota</taxon>
        <taxon>Actinomycetes</taxon>
        <taxon>Kitasatosporales</taxon>
        <taxon>Streptomycetaceae</taxon>
        <taxon>Streptomyces</taxon>
    </lineage>
</organism>